<proteinExistence type="predicted"/>
<feature type="signal peptide" evidence="1">
    <location>
        <begin position="1"/>
        <end position="21"/>
    </location>
</feature>
<accession>A0A9P5IKX9</accession>
<evidence type="ECO:0000313" key="2">
    <source>
        <dbReference type="EMBL" id="KAF7941830.1"/>
    </source>
</evidence>
<gene>
    <name evidence="2" type="ORF">EAE97_006667</name>
</gene>
<evidence type="ECO:0000256" key="1">
    <source>
        <dbReference type="SAM" id="SignalP"/>
    </source>
</evidence>
<dbReference type="AlphaFoldDB" id="A0A9P5IKX9"/>
<keyword evidence="3" id="KW-1185">Reference proteome</keyword>
<comment type="caution">
    <text evidence="2">The sequence shown here is derived from an EMBL/GenBank/DDBJ whole genome shotgun (WGS) entry which is preliminary data.</text>
</comment>
<feature type="chain" id="PRO_5040458777" evidence="1">
    <location>
        <begin position="22"/>
        <end position="172"/>
    </location>
</feature>
<protein>
    <submittedName>
        <fullName evidence="2">Uncharacterized protein</fullName>
    </submittedName>
</protein>
<dbReference type="Proteomes" id="UP000710849">
    <property type="component" value="Unassembled WGS sequence"/>
</dbReference>
<name>A0A9P5IKX9_9HELO</name>
<sequence length="172" mass="16868">MKTSAILLLAILGMTSASVLSTTNVATVLAGVTAPSSLTIPADAMAAITKLGTGGANAASLTAAETAAISACTDAGRANNTASKANLNDGTGSAGAIAFVTNKVTTHACETAGQQVALVTSGTAASDTDVNLLISNVGVLNVNTKAAGITSKRAVAFAIVNIISYPQLSRFN</sequence>
<dbReference type="GeneID" id="62150256"/>
<reference evidence="2 3" key="1">
    <citation type="journal article" date="2020" name="Genome Biol. Evol.">
        <title>Comparative genomics of Sclerotiniaceae.</title>
        <authorList>
            <person name="Valero Jimenez C.A."/>
            <person name="Steentjes M."/>
            <person name="Scholten O.E."/>
            <person name="Van Kan J.A.L."/>
        </authorList>
    </citation>
    <scope>NUCLEOTIDE SEQUENCE [LARGE SCALE GENOMIC DNA]</scope>
    <source>
        <strain evidence="2 3">MUCL 94</strain>
    </source>
</reference>
<evidence type="ECO:0000313" key="3">
    <source>
        <dbReference type="Proteomes" id="UP000710849"/>
    </source>
</evidence>
<dbReference type="EMBL" id="RCSW01000012">
    <property type="protein sequence ID" value="KAF7941830.1"/>
    <property type="molecule type" value="Genomic_DNA"/>
</dbReference>
<organism evidence="2 3">
    <name type="scientific">Botrytis byssoidea</name>
    <dbReference type="NCBI Taxonomy" id="139641"/>
    <lineage>
        <taxon>Eukaryota</taxon>
        <taxon>Fungi</taxon>
        <taxon>Dikarya</taxon>
        <taxon>Ascomycota</taxon>
        <taxon>Pezizomycotina</taxon>
        <taxon>Leotiomycetes</taxon>
        <taxon>Helotiales</taxon>
        <taxon>Sclerotiniaceae</taxon>
        <taxon>Botrytis</taxon>
    </lineage>
</organism>
<keyword evidence="1" id="KW-0732">Signal</keyword>
<dbReference type="RefSeq" id="XP_038732112.1">
    <property type="nucleotide sequence ID" value="XM_038877180.1"/>
</dbReference>